<protein>
    <submittedName>
        <fullName evidence="6">Magnesium chelatase</fullName>
    </submittedName>
</protein>
<dbReference type="PIRSF" id="PIRSF002849">
    <property type="entry name" value="AAA_ATPase_chaperone_MoxR_prd"/>
    <property type="match status" value="1"/>
</dbReference>
<dbReference type="CDD" id="cd00009">
    <property type="entry name" value="AAA"/>
    <property type="match status" value="1"/>
</dbReference>
<evidence type="ECO:0000256" key="2">
    <source>
        <dbReference type="ARBA" id="ARBA00022840"/>
    </source>
</evidence>
<feature type="domain" description="ChlI/MoxR AAA lid" evidence="5">
    <location>
        <begin position="253"/>
        <end position="314"/>
    </location>
</feature>
<reference evidence="6 7" key="1">
    <citation type="journal article" date="2014" name="Int. J. Syst. Evol. Microbiol.">
        <title>Complete genome sequence of Corynebacterium casei LMG S-19264T (=DSM 44701T), isolated from a smear-ripened cheese.</title>
        <authorList>
            <consortium name="US DOE Joint Genome Institute (JGI-PGF)"/>
            <person name="Walter F."/>
            <person name="Albersmeier A."/>
            <person name="Kalinowski J."/>
            <person name="Ruckert C."/>
        </authorList>
    </citation>
    <scope>NUCLEOTIDE SEQUENCE [LARGE SCALE GENOMIC DNA]</scope>
    <source>
        <strain evidence="6 7">CGMCC 1.15286</strain>
    </source>
</reference>
<dbReference type="Gene3D" id="1.10.8.80">
    <property type="entry name" value="Magnesium chelatase subunit I, C-Terminal domain"/>
    <property type="match status" value="1"/>
</dbReference>
<evidence type="ECO:0000313" key="6">
    <source>
        <dbReference type="EMBL" id="GGG78190.1"/>
    </source>
</evidence>
<organism evidence="6 7">
    <name type="scientific">Paenibacillus radicis</name>
    <name type="common">ex Gao et al. 2016</name>
    <dbReference type="NCBI Taxonomy" id="1737354"/>
    <lineage>
        <taxon>Bacteria</taxon>
        <taxon>Bacillati</taxon>
        <taxon>Bacillota</taxon>
        <taxon>Bacilli</taxon>
        <taxon>Bacillales</taxon>
        <taxon>Paenibacillaceae</taxon>
        <taxon>Paenibacillus</taxon>
    </lineage>
</organism>
<sequence length="352" mass="39175">MNTMIAPKFNDMVRGERQHWPESPQVLLQRFIHRVGSVLLGKRETIKMTLTAMLAGGHVLLEDVPGVGKTMLAHACARALGGEFKRIQFTSDMLPADVVGGAVWDSRSGELIYRPGPIMANIVLADEINRTSPRTQSALLEAMEERHVTVEGETRALPKPFMLIATQNPLDYEGTNPLPEAQMDRFMMRLSIGYPEQQDELRLLAQYADGQRKEPQQLRPAVMPEEWLRMQNEAQLAYVHPELLEYIVKVANASRRSQQLLTGLSPRAGRDWLRAAQAYAYIEGRSYVLPDDLLATGEAVLIHRLEAYPGMNGMSAGANGGTAETLRQLMRAIPLMNKSTASGLNRAGGRYE</sequence>
<dbReference type="InterPro" id="IPR011703">
    <property type="entry name" value="ATPase_AAA-3"/>
</dbReference>
<feature type="domain" description="ATPase AAA-3" evidence="4">
    <location>
        <begin position="58"/>
        <end position="188"/>
    </location>
</feature>
<keyword evidence="7" id="KW-1185">Reference proteome</keyword>
<comment type="caution">
    <text evidence="6">The sequence shown here is derived from an EMBL/GenBank/DDBJ whole genome shotgun (WGS) entry which is preliminary data.</text>
</comment>
<evidence type="ECO:0000313" key="7">
    <source>
        <dbReference type="Proteomes" id="UP000600247"/>
    </source>
</evidence>
<name>A0A917HGV6_9BACL</name>
<dbReference type="SUPFAM" id="SSF52540">
    <property type="entry name" value="P-loop containing nucleoside triphosphate hydrolases"/>
    <property type="match status" value="1"/>
</dbReference>
<keyword evidence="1" id="KW-0547">Nucleotide-binding</keyword>
<evidence type="ECO:0000259" key="4">
    <source>
        <dbReference type="Pfam" id="PF07726"/>
    </source>
</evidence>
<gene>
    <name evidence="6" type="ORF">GCM10010918_38840</name>
</gene>
<dbReference type="InterPro" id="IPR041628">
    <property type="entry name" value="ChlI/MoxR_AAA_lid"/>
</dbReference>
<dbReference type="Pfam" id="PF17863">
    <property type="entry name" value="AAA_lid_2"/>
    <property type="match status" value="1"/>
</dbReference>
<comment type="similarity">
    <text evidence="3">Belongs to the MoxR family.</text>
</comment>
<dbReference type="PANTHER" id="PTHR42759:SF5">
    <property type="entry name" value="METHANOL DEHYDROGENASE REGULATOR"/>
    <property type="match status" value="1"/>
</dbReference>
<keyword evidence="2" id="KW-0067">ATP-binding</keyword>
<evidence type="ECO:0000256" key="3">
    <source>
        <dbReference type="ARBA" id="ARBA00061607"/>
    </source>
</evidence>
<evidence type="ECO:0000259" key="5">
    <source>
        <dbReference type="Pfam" id="PF17863"/>
    </source>
</evidence>
<dbReference type="FunFam" id="3.40.50.300:FF:000640">
    <property type="entry name" value="MoxR family ATPase"/>
    <property type="match status" value="1"/>
</dbReference>
<dbReference type="RefSeq" id="WP_229692269.1">
    <property type="nucleotide sequence ID" value="NZ_BMHY01000008.1"/>
</dbReference>
<dbReference type="Proteomes" id="UP000600247">
    <property type="component" value="Unassembled WGS sequence"/>
</dbReference>
<dbReference type="EMBL" id="BMHY01000008">
    <property type="protein sequence ID" value="GGG78190.1"/>
    <property type="molecule type" value="Genomic_DNA"/>
</dbReference>
<dbReference type="GO" id="GO:0005524">
    <property type="term" value="F:ATP binding"/>
    <property type="evidence" value="ECO:0007669"/>
    <property type="project" value="UniProtKB-KW"/>
</dbReference>
<dbReference type="Pfam" id="PF07726">
    <property type="entry name" value="AAA_3"/>
    <property type="match status" value="1"/>
</dbReference>
<evidence type="ECO:0000256" key="1">
    <source>
        <dbReference type="ARBA" id="ARBA00022741"/>
    </source>
</evidence>
<accession>A0A917HGV6</accession>
<dbReference type="AlphaFoldDB" id="A0A917HGV6"/>
<dbReference type="Gene3D" id="3.40.50.300">
    <property type="entry name" value="P-loop containing nucleotide triphosphate hydrolases"/>
    <property type="match status" value="1"/>
</dbReference>
<proteinExistence type="inferred from homology"/>
<dbReference type="InterPro" id="IPR027417">
    <property type="entry name" value="P-loop_NTPase"/>
</dbReference>
<dbReference type="PANTHER" id="PTHR42759">
    <property type="entry name" value="MOXR FAMILY PROTEIN"/>
    <property type="match status" value="1"/>
</dbReference>
<dbReference type="GO" id="GO:0016887">
    <property type="term" value="F:ATP hydrolysis activity"/>
    <property type="evidence" value="ECO:0007669"/>
    <property type="project" value="InterPro"/>
</dbReference>
<dbReference type="InterPro" id="IPR050764">
    <property type="entry name" value="CbbQ/NirQ/NorQ/GpvN"/>
</dbReference>